<evidence type="ECO:0000313" key="2">
    <source>
        <dbReference type="Proteomes" id="UP000018888"/>
    </source>
</evidence>
<dbReference type="EMBL" id="AUPC02000071">
    <property type="protein sequence ID" value="POG74481.1"/>
    <property type="molecule type" value="Genomic_DNA"/>
</dbReference>
<accession>A0A2P4QA13</accession>
<protein>
    <submittedName>
        <fullName evidence="1">Uncharacterized protein</fullName>
    </submittedName>
</protein>
<dbReference type="AlphaFoldDB" id="A0A2P4QA13"/>
<name>A0A2P4QA13_RHIID</name>
<reference evidence="1 2" key="2">
    <citation type="journal article" date="2018" name="New Phytol.">
        <title>High intraspecific genome diversity in the model arbuscular mycorrhizal symbiont Rhizophagus irregularis.</title>
        <authorList>
            <person name="Chen E.C.H."/>
            <person name="Morin E."/>
            <person name="Beaudet D."/>
            <person name="Noel J."/>
            <person name="Yildirir G."/>
            <person name="Ndikumana S."/>
            <person name="Charron P."/>
            <person name="St-Onge C."/>
            <person name="Giorgi J."/>
            <person name="Kruger M."/>
            <person name="Marton T."/>
            <person name="Ropars J."/>
            <person name="Grigoriev I.V."/>
            <person name="Hainaut M."/>
            <person name="Henrissat B."/>
            <person name="Roux C."/>
            <person name="Martin F."/>
            <person name="Corradi N."/>
        </authorList>
    </citation>
    <scope>NUCLEOTIDE SEQUENCE [LARGE SCALE GENOMIC DNA]</scope>
    <source>
        <strain evidence="1 2">DAOM 197198</strain>
    </source>
</reference>
<comment type="caution">
    <text evidence="1">The sequence shown here is derived from an EMBL/GenBank/DDBJ whole genome shotgun (WGS) entry which is preliminary data.</text>
</comment>
<evidence type="ECO:0000313" key="1">
    <source>
        <dbReference type="EMBL" id="POG74481.1"/>
    </source>
</evidence>
<proteinExistence type="predicted"/>
<sequence length="77" mass="9238">LRSSCLTCDEEYYLMYFFLLSCVVKEDGKIYELMDIVYMDNIYFDGGTVCGEDYYLMYLPLKEMAKVRCVSWWIAYN</sequence>
<gene>
    <name evidence="1" type="ORF">GLOIN_2v1576127</name>
</gene>
<dbReference type="Proteomes" id="UP000018888">
    <property type="component" value="Unassembled WGS sequence"/>
</dbReference>
<keyword evidence="2" id="KW-1185">Reference proteome</keyword>
<reference evidence="1 2" key="1">
    <citation type="journal article" date="2013" name="Proc. Natl. Acad. Sci. U.S.A.">
        <title>Genome of an arbuscular mycorrhizal fungus provides insight into the oldest plant symbiosis.</title>
        <authorList>
            <person name="Tisserant E."/>
            <person name="Malbreil M."/>
            <person name="Kuo A."/>
            <person name="Kohler A."/>
            <person name="Symeonidi A."/>
            <person name="Balestrini R."/>
            <person name="Charron P."/>
            <person name="Duensing N."/>
            <person name="Frei Dit Frey N."/>
            <person name="Gianinazzi-Pearson V."/>
            <person name="Gilbert L.B."/>
            <person name="Handa Y."/>
            <person name="Herr J.R."/>
            <person name="Hijri M."/>
            <person name="Koul R."/>
            <person name="Kawaguchi M."/>
            <person name="Krajinski F."/>
            <person name="Lammers P.J."/>
            <person name="Masclaux F.G."/>
            <person name="Murat C."/>
            <person name="Morin E."/>
            <person name="Ndikumana S."/>
            <person name="Pagni M."/>
            <person name="Petitpierre D."/>
            <person name="Requena N."/>
            <person name="Rosikiewicz P."/>
            <person name="Riley R."/>
            <person name="Saito K."/>
            <person name="San Clemente H."/>
            <person name="Shapiro H."/>
            <person name="van Tuinen D."/>
            <person name="Becard G."/>
            <person name="Bonfante P."/>
            <person name="Paszkowski U."/>
            <person name="Shachar-Hill Y.Y."/>
            <person name="Tuskan G.A."/>
            <person name="Young P.W."/>
            <person name="Sanders I.R."/>
            <person name="Henrissat B."/>
            <person name="Rensing S.A."/>
            <person name="Grigoriev I.V."/>
            <person name="Corradi N."/>
            <person name="Roux C."/>
            <person name="Martin F."/>
        </authorList>
    </citation>
    <scope>NUCLEOTIDE SEQUENCE [LARGE SCALE GENOMIC DNA]</scope>
    <source>
        <strain evidence="1 2">DAOM 197198</strain>
    </source>
</reference>
<feature type="non-terminal residue" evidence="1">
    <location>
        <position position="1"/>
    </location>
</feature>
<organism evidence="1 2">
    <name type="scientific">Rhizophagus irregularis (strain DAOM 181602 / DAOM 197198 / MUCL 43194)</name>
    <name type="common">Arbuscular mycorrhizal fungus</name>
    <name type="synonym">Glomus intraradices</name>
    <dbReference type="NCBI Taxonomy" id="747089"/>
    <lineage>
        <taxon>Eukaryota</taxon>
        <taxon>Fungi</taxon>
        <taxon>Fungi incertae sedis</taxon>
        <taxon>Mucoromycota</taxon>
        <taxon>Glomeromycotina</taxon>
        <taxon>Glomeromycetes</taxon>
        <taxon>Glomerales</taxon>
        <taxon>Glomeraceae</taxon>
        <taxon>Rhizophagus</taxon>
    </lineage>
</organism>